<accession>A0ABV1P0I4</accession>
<evidence type="ECO:0000313" key="2">
    <source>
        <dbReference type="EMBL" id="MEQ7848280.1"/>
    </source>
</evidence>
<keyword evidence="2" id="KW-0489">Methyltransferase</keyword>
<keyword evidence="2" id="KW-0808">Transferase</keyword>
<dbReference type="InterPro" id="IPR013217">
    <property type="entry name" value="Methyltransf_12"/>
</dbReference>
<dbReference type="Proteomes" id="UP001482520">
    <property type="component" value="Unassembled WGS sequence"/>
</dbReference>
<reference evidence="2 3" key="1">
    <citation type="submission" date="2024-02" db="EMBL/GenBank/DDBJ databases">
        <title>Full genome sequence of Nocardioides kribbensis.</title>
        <authorList>
            <person name="Poletto B.L."/>
            <person name="Silva G."/>
            <person name="Galante D."/>
            <person name="Campos K.R."/>
            <person name="Santos M.B.N."/>
            <person name="Sacchi C.T."/>
        </authorList>
    </citation>
    <scope>NUCLEOTIDE SEQUENCE [LARGE SCALE GENOMIC DNA]</scope>
    <source>
        <strain evidence="2 3">O4R</strain>
    </source>
</reference>
<dbReference type="EC" id="2.1.1.-" evidence="2"/>
<dbReference type="RefSeq" id="WP_349500885.1">
    <property type="nucleotide sequence ID" value="NZ_JBEFCX010000208.1"/>
</dbReference>
<evidence type="ECO:0000259" key="1">
    <source>
        <dbReference type="Pfam" id="PF08242"/>
    </source>
</evidence>
<evidence type="ECO:0000313" key="3">
    <source>
        <dbReference type="Proteomes" id="UP001482520"/>
    </source>
</evidence>
<protein>
    <submittedName>
        <fullName evidence="2">Class I SAM-dependent methyltransferase</fullName>
        <ecNumber evidence="2">2.1.1.-</ecNumber>
    </submittedName>
</protein>
<sequence>MTEPSPPTRWARGGEANAGYALRFAELVEAGDDVDGEARLADALLPRGGRVLDAGSGMGRVGAALLGRGHRVVGCEPDAALVAQSRRTYPGLTVLPVDVLELNPAVLEAAGAPTGFDLVTCVGNVMIFLAEGTERAVLRRLRDLLSPTGRLLVGFHLEGGPTTSRVYPAAEFVADAEAAGLRVDLRLGGYDLRPVDPAYAVWVLSRDDAPAAAGDHRTVTHDPA</sequence>
<name>A0ABV1P0I4_9ACTN</name>
<organism evidence="2 3">
    <name type="scientific">Nocardioides kribbensis</name>
    <dbReference type="NCBI Taxonomy" id="305517"/>
    <lineage>
        <taxon>Bacteria</taxon>
        <taxon>Bacillati</taxon>
        <taxon>Actinomycetota</taxon>
        <taxon>Actinomycetes</taxon>
        <taxon>Propionibacteriales</taxon>
        <taxon>Nocardioidaceae</taxon>
        <taxon>Nocardioides</taxon>
    </lineage>
</organism>
<comment type="caution">
    <text evidence="2">The sequence shown here is derived from an EMBL/GenBank/DDBJ whole genome shotgun (WGS) entry which is preliminary data.</text>
</comment>
<proteinExistence type="predicted"/>
<dbReference type="GO" id="GO:0008168">
    <property type="term" value="F:methyltransferase activity"/>
    <property type="evidence" value="ECO:0007669"/>
    <property type="project" value="UniProtKB-KW"/>
</dbReference>
<gene>
    <name evidence="2" type="ORF">V6R90_13420</name>
</gene>
<dbReference type="CDD" id="cd02440">
    <property type="entry name" value="AdoMet_MTases"/>
    <property type="match status" value="1"/>
</dbReference>
<dbReference type="Gene3D" id="3.40.50.150">
    <property type="entry name" value="Vaccinia Virus protein VP39"/>
    <property type="match status" value="1"/>
</dbReference>
<dbReference type="GO" id="GO:0032259">
    <property type="term" value="P:methylation"/>
    <property type="evidence" value="ECO:0007669"/>
    <property type="project" value="UniProtKB-KW"/>
</dbReference>
<keyword evidence="3" id="KW-1185">Reference proteome</keyword>
<dbReference type="SUPFAM" id="SSF53335">
    <property type="entry name" value="S-adenosyl-L-methionine-dependent methyltransferases"/>
    <property type="match status" value="1"/>
</dbReference>
<dbReference type="InterPro" id="IPR029063">
    <property type="entry name" value="SAM-dependent_MTases_sf"/>
</dbReference>
<dbReference type="EMBL" id="JBEGDP010000015">
    <property type="protein sequence ID" value="MEQ7848280.1"/>
    <property type="molecule type" value="Genomic_DNA"/>
</dbReference>
<feature type="domain" description="Methyltransferase type 12" evidence="1">
    <location>
        <begin position="52"/>
        <end position="151"/>
    </location>
</feature>
<dbReference type="Pfam" id="PF08242">
    <property type="entry name" value="Methyltransf_12"/>
    <property type="match status" value="1"/>
</dbReference>